<dbReference type="CDD" id="cd12395">
    <property type="entry name" value="RRM2_RBM34"/>
    <property type="match status" value="1"/>
</dbReference>
<evidence type="ECO:0000313" key="9">
    <source>
        <dbReference type="RefSeq" id="XP_028269605.1"/>
    </source>
</evidence>
<feature type="compositionally biased region" description="Basic residues" evidence="6">
    <location>
        <begin position="364"/>
        <end position="373"/>
    </location>
</feature>
<evidence type="ECO:0000256" key="6">
    <source>
        <dbReference type="SAM" id="MobiDB-lite"/>
    </source>
</evidence>
<evidence type="ECO:0000256" key="5">
    <source>
        <dbReference type="PROSITE-ProRule" id="PRU00176"/>
    </source>
</evidence>
<name>A0A6P7IYZ4_9TELE</name>
<dbReference type="GeneID" id="114441050"/>
<dbReference type="CDD" id="cd12394">
    <property type="entry name" value="RRM1_RBM34"/>
    <property type="match status" value="1"/>
</dbReference>
<dbReference type="AlphaFoldDB" id="A0A6P7IYZ4"/>
<protein>
    <submittedName>
        <fullName evidence="9">RNA-binding protein 34</fullName>
    </submittedName>
</protein>
<dbReference type="GO" id="GO:0003723">
    <property type="term" value="F:RNA binding"/>
    <property type="evidence" value="ECO:0007669"/>
    <property type="project" value="UniProtKB-UniRule"/>
</dbReference>
<dbReference type="InterPro" id="IPR012677">
    <property type="entry name" value="Nucleotide-bd_a/b_plait_sf"/>
</dbReference>
<dbReference type="FunCoup" id="A0A6P7IYZ4">
    <property type="interactions" value="590"/>
</dbReference>
<dbReference type="Gene3D" id="3.30.70.330">
    <property type="match status" value="2"/>
</dbReference>
<organism evidence="8 9">
    <name type="scientific">Parambassis ranga</name>
    <name type="common">Indian glassy fish</name>
    <dbReference type="NCBI Taxonomy" id="210632"/>
    <lineage>
        <taxon>Eukaryota</taxon>
        <taxon>Metazoa</taxon>
        <taxon>Chordata</taxon>
        <taxon>Craniata</taxon>
        <taxon>Vertebrata</taxon>
        <taxon>Euteleostomi</taxon>
        <taxon>Actinopterygii</taxon>
        <taxon>Neopterygii</taxon>
        <taxon>Teleostei</taxon>
        <taxon>Neoteleostei</taxon>
        <taxon>Acanthomorphata</taxon>
        <taxon>Ovalentaria</taxon>
        <taxon>Ambassidae</taxon>
        <taxon>Parambassis</taxon>
    </lineage>
</organism>
<feature type="region of interest" description="Disordered" evidence="6">
    <location>
        <begin position="93"/>
        <end position="166"/>
    </location>
</feature>
<feature type="compositionally biased region" description="Basic and acidic residues" evidence="6">
    <location>
        <begin position="157"/>
        <end position="166"/>
    </location>
</feature>
<evidence type="ECO:0000256" key="4">
    <source>
        <dbReference type="ARBA" id="ARBA00023242"/>
    </source>
</evidence>
<dbReference type="PANTHER" id="PTHR23236">
    <property type="entry name" value="EUKARYOTIC TRANSLATION INITIATION FACTOR 4B/4H"/>
    <property type="match status" value="1"/>
</dbReference>
<evidence type="ECO:0000256" key="3">
    <source>
        <dbReference type="ARBA" id="ARBA00022884"/>
    </source>
</evidence>
<feature type="domain" description="RRM" evidence="7">
    <location>
        <begin position="189"/>
        <end position="284"/>
    </location>
</feature>
<dbReference type="PANTHER" id="PTHR23236:SF25">
    <property type="entry name" value="RNA-BINDING PROTEIN 34"/>
    <property type="match status" value="1"/>
</dbReference>
<gene>
    <name evidence="9" type="primary">rbm34</name>
</gene>
<dbReference type="CTD" id="23029"/>
<comment type="subcellular location">
    <subcellularLocation>
        <location evidence="1">Nucleus</location>
        <location evidence="1">Nucleolus</location>
    </subcellularLocation>
</comment>
<feature type="compositionally biased region" description="Basic and acidic residues" evidence="6">
    <location>
        <begin position="121"/>
        <end position="134"/>
    </location>
</feature>
<dbReference type="RefSeq" id="XP_028269605.1">
    <property type="nucleotide sequence ID" value="XM_028413804.1"/>
</dbReference>
<proteinExistence type="inferred from homology"/>
<accession>A0A6P7IYZ4</accession>
<evidence type="ECO:0000256" key="2">
    <source>
        <dbReference type="ARBA" id="ARBA00007077"/>
    </source>
</evidence>
<reference evidence="9" key="1">
    <citation type="submission" date="2025-08" db="UniProtKB">
        <authorList>
            <consortium name="RefSeq"/>
        </authorList>
    </citation>
    <scope>IDENTIFICATION</scope>
</reference>
<dbReference type="SMART" id="SM00360">
    <property type="entry name" value="RRM"/>
    <property type="match status" value="2"/>
</dbReference>
<dbReference type="OrthoDB" id="442677at2759"/>
<dbReference type="InterPro" id="IPR034221">
    <property type="entry name" value="RBM34_RRM2"/>
</dbReference>
<comment type="similarity">
    <text evidence="2">Belongs to the RRM RBM34 family.</text>
</comment>
<evidence type="ECO:0000313" key="8">
    <source>
        <dbReference type="Proteomes" id="UP000515145"/>
    </source>
</evidence>
<evidence type="ECO:0000256" key="1">
    <source>
        <dbReference type="ARBA" id="ARBA00004604"/>
    </source>
</evidence>
<evidence type="ECO:0000259" key="7">
    <source>
        <dbReference type="PROSITE" id="PS50102"/>
    </source>
</evidence>
<feature type="compositionally biased region" description="Basic residues" evidence="6">
    <location>
        <begin position="436"/>
        <end position="454"/>
    </location>
</feature>
<dbReference type="Proteomes" id="UP000515145">
    <property type="component" value="Chromosome 1"/>
</dbReference>
<dbReference type="InterPro" id="IPR035979">
    <property type="entry name" value="RBD_domain_sf"/>
</dbReference>
<dbReference type="SUPFAM" id="SSF54928">
    <property type="entry name" value="RNA-binding domain, RBD"/>
    <property type="match status" value="2"/>
</dbReference>
<dbReference type="PROSITE" id="PS50102">
    <property type="entry name" value="RRM"/>
    <property type="match status" value="2"/>
</dbReference>
<keyword evidence="4" id="KW-0539">Nucleus</keyword>
<dbReference type="InterPro" id="IPR000504">
    <property type="entry name" value="RRM_dom"/>
</dbReference>
<sequence>MLQITSNDSFFIKNKPEVSCGVRLNIIKETMKKNVHQSGDTSVGQQSASYVVGQVSGSLFQKTFAATGSLSALFTTAAPAAPLLFQPAPKPIQRAAETQEQQEEGPEVKGQPCQKKKKPPKEKSAAEQKLENRESSLQTADAEERGQKTPLKKKRKAPELGRENDVEHWVMKRQKLKVIKDVEALKSKRTVFVGNLPISCTKKTMRSIFRDKGSIESIRFRSVVREDPSMSRKVAAIQRKVHPKKQSMNAYVVFKDEESVIKALERNGMEIEKDFHIRVDRVTDSSSHDHKRSVFVGNLSFDLNDLAFRKHFEQCGAVEGVRLVRDNNSGLGKGFGYVLFESADSVQLALELDGSKLEGRAIRVKRSVKKEKQKNKTDSKGRPGMGPIKGPNKGSGREKGAGGGHFKPQQKFTGKRQQGKKSSTSFKGEMVDPSKKMKKKGLKKKPKTNKTVHI</sequence>
<keyword evidence="3 5" id="KW-0694">RNA-binding</keyword>
<dbReference type="Pfam" id="PF00076">
    <property type="entry name" value="RRM_1"/>
    <property type="match status" value="2"/>
</dbReference>
<dbReference type="InParanoid" id="A0A6P7IYZ4"/>
<keyword evidence="8" id="KW-1185">Reference proteome</keyword>
<feature type="domain" description="RRM" evidence="7">
    <location>
        <begin position="292"/>
        <end position="369"/>
    </location>
</feature>
<feature type="region of interest" description="Disordered" evidence="6">
    <location>
        <begin position="364"/>
        <end position="454"/>
    </location>
</feature>